<gene>
    <name evidence="4" type="ORF">GJV82_12915</name>
</gene>
<evidence type="ECO:0000313" key="5">
    <source>
        <dbReference type="Proteomes" id="UP000440668"/>
    </source>
</evidence>
<dbReference type="Pfam" id="PF00583">
    <property type="entry name" value="Acetyltransf_1"/>
    <property type="match status" value="1"/>
</dbReference>
<sequence>MTGPRRRLDGVAVRAALPDDADGVWRLVVAFATSFVPERASFDASFVSLLADDDALVLVAEVGDDVVGYLVAHRHATLFANAPVGWVEEVMVDDAARRRGTGRLLMEAAEEWAAAAGAAYVALATRRAAPFYAALGYDESAAFFRKVLPPR</sequence>
<dbReference type="CDD" id="cd04301">
    <property type="entry name" value="NAT_SF"/>
    <property type="match status" value="1"/>
</dbReference>
<dbReference type="SUPFAM" id="SSF55729">
    <property type="entry name" value="Acyl-CoA N-acyltransferases (Nat)"/>
    <property type="match status" value="1"/>
</dbReference>
<evidence type="ECO:0000256" key="2">
    <source>
        <dbReference type="ARBA" id="ARBA00023315"/>
    </source>
</evidence>
<dbReference type="EMBL" id="WMKA01000031">
    <property type="protein sequence ID" value="MTG89839.1"/>
    <property type="molecule type" value="Genomic_DNA"/>
</dbReference>
<protein>
    <submittedName>
        <fullName evidence="4">GNAT family N-acetyltransferase</fullName>
    </submittedName>
</protein>
<dbReference type="PANTHER" id="PTHR43877:SF1">
    <property type="entry name" value="ACETYLTRANSFERASE"/>
    <property type="match status" value="1"/>
</dbReference>
<dbReference type="Proteomes" id="UP000440668">
    <property type="component" value="Unassembled WGS sequence"/>
</dbReference>
<dbReference type="InterPro" id="IPR050832">
    <property type="entry name" value="Bact_Acetyltransf"/>
</dbReference>
<evidence type="ECO:0000313" key="4">
    <source>
        <dbReference type="EMBL" id="MTG89839.1"/>
    </source>
</evidence>
<feature type="domain" description="N-acetyltransferase" evidence="3">
    <location>
        <begin position="11"/>
        <end position="151"/>
    </location>
</feature>
<proteinExistence type="predicted"/>
<reference evidence="4 5" key="1">
    <citation type="submission" date="2019-11" db="EMBL/GenBank/DDBJ databases">
        <title>Cellulosimicrobium composti sp. nov. isolated from a compost.</title>
        <authorList>
            <person name="Yang Y."/>
        </authorList>
    </citation>
    <scope>NUCLEOTIDE SEQUENCE [LARGE SCALE GENOMIC DNA]</scope>
    <source>
        <strain evidence="4 5">BIT-GX5</strain>
    </source>
</reference>
<dbReference type="GO" id="GO:0016747">
    <property type="term" value="F:acyltransferase activity, transferring groups other than amino-acyl groups"/>
    <property type="evidence" value="ECO:0007669"/>
    <property type="project" value="InterPro"/>
</dbReference>
<dbReference type="PROSITE" id="PS51186">
    <property type="entry name" value="GNAT"/>
    <property type="match status" value="1"/>
</dbReference>
<evidence type="ECO:0000256" key="1">
    <source>
        <dbReference type="ARBA" id="ARBA00022679"/>
    </source>
</evidence>
<dbReference type="Gene3D" id="3.40.630.30">
    <property type="match status" value="1"/>
</dbReference>
<accession>A0A6N7ZKR3</accession>
<keyword evidence="2" id="KW-0012">Acyltransferase</keyword>
<keyword evidence="1 4" id="KW-0808">Transferase</keyword>
<organism evidence="4 5">
    <name type="scientific">Cellulosimicrobium composti</name>
    <dbReference type="NCBI Taxonomy" id="2672572"/>
    <lineage>
        <taxon>Bacteria</taxon>
        <taxon>Bacillati</taxon>
        <taxon>Actinomycetota</taxon>
        <taxon>Actinomycetes</taxon>
        <taxon>Micrococcales</taxon>
        <taxon>Promicromonosporaceae</taxon>
        <taxon>Cellulosimicrobium</taxon>
    </lineage>
</organism>
<dbReference type="AlphaFoldDB" id="A0A6N7ZKR3"/>
<dbReference type="PANTHER" id="PTHR43877">
    <property type="entry name" value="AMINOALKYLPHOSPHONATE N-ACETYLTRANSFERASE-RELATED-RELATED"/>
    <property type="match status" value="1"/>
</dbReference>
<dbReference type="InterPro" id="IPR016181">
    <property type="entry name" value="Acyl_CoA_acyltransferase"/>
</dbReference>
<evidence type="ECO:0000259" key="3">
    <source>
        <dbReference type="PROSITE" id="PS51186"/>
    </source>
</evidence>
<name>A0A6N7ZKR3_9MICO</name>
<dbReference type="InterPro" id="IPR000182">
    <property type="entry name" value="GNAT_dom"/>
</dbReference>
<comment type="caution">
    <text evidence="4">The sequence shown here is derived from an EMBL/GenBank/DDBJ whole genome shotgun (WGS) entry which is preliminary data.</text>
</comment>